<feature type="compositionally biased region" description="Polar residues" evidence="1">
    <location>
        <begin position="570"/>
        <end position="594"/>
    </location>
</feature>
<sequence>MIEQKTNDSTIINNAAITTDLNNNNNTTTTTATTAAADTSATDTTTDGNTSANDRSTVDKANKIGQSTNITNTSTSPAHSQSLVKKTTTPADPNPYEEDDDEVNVLYRYDHPVLNDNLIVDTHNTALANSNIEKQFKTLEDWYDVVNDYELKFHCPIILKNSHKNKHYTFACNNNKNCPFRVMVSCVTTGNVTNGFAVSRSSIDNKDIYNNSNGIPVGDKENNASSAIVMNGEDEQDKKKEEESEEYLKNENENKNENESNNQNTKEGSNDEKVEGHDLEGGKPTAPDVVNHFDAEEIARAAAEAVAVVNNEDENATNDNTDTLPKEVEGINSNVSLNTNIPAVPTSNASFPSTLPYNNSNATGITNAAPRINGYRKNKVQHNLTYGPFVITKMVLEHNHSKSSNLSLCDFVLTKVSRIFHSELNLEKTLETMYDNTTGNISKFKVNEYIKNVGLMKYLGERYHLSEKELNNPKFLQQISRKLTTFKARFIMKKRNANKEASIGRGSERSSTKKGDTVENSDRKENDRNSNGGKNEHDNDVFDEIKNKGVSNIIATKKEEITNDKRSQKDVVNNYNNSTGPVTSNDTVTTSSGSKEGKPTHVFDTTKRSADIFTSSQLEMPTTKLFLKDSINNKDGNENGADDAVISSEQLELLGEHHLKTLASGTTGAIDVDSVDIDGSSTKRRKRNDGYTLDANKKRKSKNKVNNGKTGSGSDSGSSNAKKKKNKNKRKATEIASNVVIGATGTTENNAQDVNIFVQRYVAEQLGLLESHVQHRHDLLKLEDDDTGIVNQVLKQESNDTASNNNDKNFIVDNDGMIDPRMHQEEMKGEEEKRQEGEQQDEKDDDSVVNNDISMDEENIQPELRLE</sequence>
<dbReference type="Pfam" id="PF04684">
    <property type="entry name" value="BAF1_ABF1"/>
    <property type="match status" value="1"/>
</dbReference>
<gene>
    <name evidence="2" type="ORF">SCODWIG_02436</name>
</gene>
<feature type="compositionally biased region" description="Basic and acidic residues" evidence="1">
    <location>
        <begin position="506"/>
        <end position="544"/>
    </location>
</feature>
<name>A0A376B7L5_9ASCO</name>
<dbReference type="AlphaFoldDB" id="A0A376B7L5"/>
<feature type="compositionally biased region" description="Basic and acidic residues" evidence="1">
    <location>
        <begin position="268"/>
        <end position="281"/>
    </location>
</feature>
<feature type="region of interest" description="Disordered" evidence="1">
    <location>
        <begin position="38"/>
        <end position="99"/>
    </location>
</feature>
<organism evidence="2 3">
    <name type="scientific">Saccharomycodes ludwigii</name>
    <dbReference type="NCBI Taxonomy" id="36035"/>
    <lineage>
        <taxon>Eukaryota</taxon>
        <taxon>Fungi</taxon>
        <taxon>Dikarya</taxon>
        <taxon>Ascomycota</taxon>
        <taxon>Saccharomycotina</taxon>
        <taxon>Saccharomycetes</taxon>
        <taxon>Saccharomycodales</taxon>
        <taxon>Saccharomycodaceae</taxon>
        <taxon>Saccharomycodes</taxon>
    </lineage>
</organism>
<feature type="compositionally biased region" description="Low complexity" evidence="1">
    <location>
        <begin position="704"/>
        <end position="720"/>
    </location>
</feature>
<reference evidence="3" key="1">
    <citation type="submission" date="2018-06" db="EMBL/GenBank/DDBJ databases">
        <authorList>
            <person name="Guldener U."/>
        </authorList>
    </citation>
    <scope>NUCLEOTIDE SEQUENCE [LARGE SCALE GENOMIC DNA]</scope>
    <source>
        <strain evidence="3">UTAD17</strain>
    </source>
</reference>
<dbReference type="GO" id="GO:0003677">
    <property type="term" value="F:DNA binding"/>
    <property type="evidence" value="ECO:0007669"/>
    <property type="project" value="InterPro"/>
</dbReference>
<proteinExistence type="predicted"/>
<evidence type="ECO:0000256" key="1">
    <source>
        <dbReference type="SAM" id="MobiDB-lite"/>
    </source>
</evidence>
<dbReference type="GO" id="GO:0005634">
    <property type="term" value="C:nucleus"/>
    <property type="evidence" value="ECO:0007669"/>
    <property type="project" value="InterPro"/>
</dbReference>
<feature type="compositionally biased region" description="Basic and acidic residues" evidence="1">
    <location>
        <begin position="818"/>
        <end position="837"/>
    </location>
</feature>
<evidence type="ECO:0000313" key="3">
    <source>
        <dbReference type="Proteomes" id="UP000262825"/>
    </source>
</evidence>
<dbReference type="InterPro" id="IPR006774">
    <property type="entry name" value="BAF1_ABF1"/>
</dbReference>
<feature type="compositionally biased region" description="Low complexity" evidence="1">
    <location>
        <begin position="38"/>
        <end position="54"/>
    </location>
</feature>
<feature type="compositionally biased region" description="Basic and acidic residues" evidence="1">
    <location>
        <begin position="236"/>
        <end position="258"/>
    </location>
</feature>
<feature type="region of interest" description="Disordered" evidence="1">
    <location>
        <begin position="671"/>
        <end position="732"/>
    </location>
</feature>
<feature type="compositionally biased region" description="Polar residues" evidence="1">
    <location>
        <begin position="64"/>
        <end position="91"/>
    </location>
</feature>
<feature type="region of interest" description="Disordered" evidence="1">
    <location>
        <begin position="497"/>
        <end position="544"/>
    </location>
</feature>
<feature type="compositionally biased region" description="Acidic residues" evidence="1">
    <location>
        <begin position="838"/>
        <end position="847"/>
    </location>
</feature>
<feature type="region of interest" description="Disordered" evidence="1">
    <location>
        <begin position="797"/>
        <end position="867"/>
    </location>
</feature>
<evidence type="ECO:0000313" key="2">
    <source>
        <dbReference type="EMBL" id="SSD60675.1"/>
    </source>
</evidence>
<dbReference type="EMBL" id="UFAJ01000417">
    <property type="protein sequence ID" value="SSD60675.1"/>
    <property type="molecule type" value="Genomic_DNA"/>
</dbReference>
<feature type="region of interest" description="Disordered" evidence="1">
    <location>
        <begin position="229"/>
        <end position="289"/>
    </location>
</feature>
<accession>A0A376B7L5</accession>
<feature type="compositionally biased region" description="Basic residues" evidence="1">
    <location>
        <begin position="721"/>
        <end position="730"/>
    </location>
</feature>
<dbReference type="GO" id="GO:0006338">
    <property type="term" value="P:chromatin remodeling"/>
    <property type="evidence" value="ECO:0007669"/>
    <property type="project" value="InterPro"/>
</dbReference>
<keyword evidence="3" id="KW-1185">Reference proteome</keyword>
<feature type="region of interest" description="Disordered" evidence="1">
    <location>
        <begin position="564"/>
        <end position="602"/>
    </location>
</feature>
<protein>
    <submittedName>
        <fullName evidence="2">Uncharacterized protein</fullName>
    </submittedName>
</protein>
<dbReference type="VEuPathDB" id="FungiDB:SCODWIG_02436"/>
<feature type="compositionally biased region" description="Polar residues" evidence="1">
    <location>
        <begin position="797"/>
        <end position="808"/>
    </location>
</feature>
<dbReference type="Proteomes" id="UP000262825">
    <property type="component" value="Unassembled WGS sequence"/>
</dbReference>